<protein>
    <submittedName>
        <fullName evidence="2">Uncharacterized protein</fullName>
    </submittedName>
</protein>
<evidence type="ECO:0000313" key="2">
    <source>
        <dbReference type="EMBL" id="SFE32642.1"/>
    </source>
</evidence>
<organism evidence="2 3">
    <name type="scientific">Dyella marensis</name>
    <dbReference type="NCBI Taxonomy" id="500610"/>
    <lineage>
        <taxon>Bacteria</taxon>
        <taxon>Pseudomonadati</taxon>
        <taxon>Pseudomonadota</taxon>
        <taxon>Gammaproteobacteria</taxon>
        <taxon>Lysobacterales</taxon>
        <taxon>Rhodanobacteraceae</taxon>
        <taxon>Dyella</taxon>
    </lineage>
</organism>
<sequence>MRTGQLQRGYTLISMLVGLLIGVITVGGMLMLYKSMVVVAKDVKTQAIQDGEVVASVLGAQVGLQEAGFGVSATAGQDLIVIANAKFDKGKLTGTAAAGYDSAVRGNAVVWGYNPSGANANPDPAAYRCGGLVLLGGANGAQLLALQPMACTDATSWGQLTWQTRALTSPGNMQATGLFEALASTCWPYTHTDAVNAMQLNYYPEPASASSSFGRGTQPTMADHAAFSVCLPNFRH</sequence>
<keyword evidence="3" id="KW-1185">Reference proteome</keyword>
<evidence type="ECO:0000256" key="1">
    <source>
        <dbReference type="SAM" id="Phobius"/>
    </source>
</evidence>
<dbReference type="RefSeq" id="WP_026636633.1">
    <property type="nucleotide sequence ID" value="NZ_FONH01000002.1"/>
</dbReference>
<dbReference type="Proteomes" id="UP000199477">
    <property type="component" value="Unassembled WGS sequence"/>
</dbReference>
<reference evidence="3" key="1">
    <citation type="submission" date="2016-10" db="EMBL/GenBank/DDBJ databases">
        <authorList>
            <person name="Varghese N."/>
            <person name="Submissions S."/>
        </authorList>
    </citation>
    <scope>NUCLEOTIDE SEQUENCE [LARGE SCALE GENOMIC DNA]</scope>
    <source>
        <strain evidence="3">UNC178MFTsu3.1</strain>
    </source>
</reference>
<accession>A0A1I1ZLZ7</accession>
<name>A0A1I1ZLZ7_9GAMM</name>
<feature type="transmembrane region" description="Helical" evidence="1">
    <location>
        <begin position="12"/>
        <end position="33"/>
    </location>
</feature>
<keyword evidence="1" id="KW-1133">Transmembrane helix</keyword>
<proteinExistence type="predicted"/>
<dbReference type="EMBL" id="FONH01000002">
    <property type="protein sequence ID" value="SFE32642.1"/>
    <property type="molecule type" value="Genomic_DNA"/>
</dbReference>
<dbReference type="AlphaFoldDB" id="A0A1I1ZLZ7"/>
<keyword evidence="1" id="KW-0812">Transmembrane</keyword>
<dbReference type="STRING" id="500610.SAMN02799615_00757"/>
<gene>
    <name evidence="2" type="ORF">SAMN02799615_00757</name>
</gene>
<keyword evidence="1" id="KW-0472">Membrane</keyword>
<evidence type="ECO:0000313" key="3">
    <source>
        <dbReference type="Proteomes" id="UP000199477"/>
    </source>
</evidence>